<dbReference type="EMBL" id="CP107241">
    <property type="protein sequence ID" value="WAH65469.1"/>
    <property type="molecule type" value="Genomic_DNA"/>
</dbReference>
<reference evidence="7" key="1">
    <citation type="submission" date="2022-10" db="EMBL/GenBank/DDBJ databases">
        <title>Complete genome sequence resource for Xanthomonas hortorum isolated from Greek Oregano.</title>
        <authorList>
            <person name="Gonzalez-Tobon J."/>
            <person name="Helmann T.C."/>
            <person name="Daughtrey M."/>
            <person name="Stodghill P.V."/>
            <person name="Filiatrault M.J."/>
        </authorList>
    </citation>
    <scope>NUCLEOTIDE SEQUENCE</scope>
    <source>
        <strain evidence="7">Oregano 108</strain>
    </source>
</reference>
<dbReference type="InterPro" id="IPR001405">
    <property type="entry name" value="UPF0758"/>
</dbReference>
<feature type="domain" description="MPN" evidence="6">
    <location>
        <begin position="65"/>
        <end position="187"/>
    </location>
</feature>
<dbReference type="NCBIfam" id="TIGR00608">
    <property type="entry name" value="radc"/>
    <property type="match status" value="1"/>
</dbReference>
<dbReference type="GO" id="GO:0046872">
    <property type="term" value="F:metal ion binding"/>
    <property type="evidence" value="ECO:0007669"/>
    <property type="project" value="UniProtKB-KW"/>
</dbReference>
<dbReference type="CDD" id="cd08071">
    <property type="entry name" value="MPN_DUF2466"/>
    <property type="match status" value="1"/>
</dbReference>
<keyword evidence="1" id="KW-0645">Protease</keyword>
<dbReference type="Pfam" id="PF04002">
    <property type="entry name" value="RadC"/>
    <property type="match status" value="1"/>
</dbReference>
<gene>
    <name evidence="7" type="primary">radC</name>
    <name evidence="7" type="ORF">OEG85_05750</name>
</gene>
<dbReference type="GO" id="GO:0006508">
    <property type="term" value="P:proteolysis"/>
    <property type="evidence" value="ECO:0007669"/>
    <property type="project" value="UniProtKB-KW"/>
</dbReference>
<evidence type="ECO:0000256" key="1">
    <source>
        <dbReference type="ARBA" id="ARBA00022670"/>
    </source>
</evidence>
<dbReference type="GO" id="GO:0008237">
    <property type="term" value="F:metallopeptidase activity"/>
    <property type="evidence" value="ECO:0007669"/>
    <property type="project" value="UniProtKB-KW"/>
</dbReference>
<dbReference type="InterPro" id="IPR037518">
    <property type="entry name" value="MPN"/>
</dbReference>
<keyword evidence="2" id="KW-0479">Metal-binding</keyword>
<dbReference type="Proteomes" id="UP001164737">
    <property type="component" value="Chromosome"/>
</dbReference>
<dbReference type="PANTHER" id="PTHR30471">
    <property type="entry name" value="DNA REPAIR PROTEIN RADC"/>
    <property type="match status" value="1"/>
</dbReference>
<organism evidence="7 8">
    <name type="scientific">Xanthomonas hortorum</name>
    <dbReference type="NCBI Taxonomy" id="56454"/>
    <lineage>
        <taxon>Bacteria</taxon>
        <taxon>Pseudomonadati</taxon>
        <taxon>Pseudomonadota</taxon>
        <taxon>Gammaproteobacteria</taxon>
        <taxon>Lysobacterales</taxon>
        <taxon>Lysobacteraceae</taxon>
        <taxon>Xanthomonas</taxon>
    </lineage>
</organism>
<keyword evidence="4" id="KW-0862">Zinc</keyword>
<proteinExistence type="predicted"/>
<protein>
    <submittedName>
        <fullName evidence="7">DNA repair protein RadC</fullName>
    </submittedName>
</protein>
<dbReference type="SUPFAM" id="SSF102712">
    <property type="entry name" value="JAB1/MPN domain"/>
    <property type="match status" value="1"/>
</dbReference>
<dbReference type="InterPro" id="IPR025657">
    <property type="entry name" value="RadC_JAB"/>
</dbReference>
<dbReference type="InterPro" id="IPR020891">
    <property type="entry name" value="UPF0758_CS"/>
</dbReference>
<evidence type="ECO:0000256" key="3">
    <source>
        <dbReference type="ARBA" id="ARBA00022801"/>
    </source>
</evidence>
<dbReference type="PROSITE" id="PS50249">
    <property type="entry name" value="MPN"/>
    <property type="match status" value="1"/>
</dbReference>
<accession>A0AA47EUG9</accession>
<dbReference type="PROSITE" id="PS01302">
    <property type="entry name" value="UPF0758"/>
    <property type="match status" value="1"/>
</dbReference>
<dbReference type="PANTHER" id="PTHR30471:SF3">
    <property type="entry name" value="UPF0758 PROTEIN YEES-RELATED"/>
    <property type="match status" value="1"/>
</dbReference>
<evidence type="ECO:0000313" key="7">
    <source>
        <dbReference type="EMBL" id="WAH65469.1"/>
    </source>
</evidence>
<keyword evidence="3" id="KW-0378">Hydrolase</keyword>
<dbReference type="AlphaFoldDB" id="A0AA47EUG9"/>
<evidence type="ECO:0000313" key="8">
    <source>
        <dbReference type="Proteomes" id="UP001164737"/>
    </source>
</evidence>
<sequence>MLTPGCGRAGRFACRFPRGAQRAGGDKPMKRTQDLKAQYQLQMDEEGILLAAATILEQRLRRQGQIHSPEQAGSYLVARCAHLPHEVFGVLFLDTQHQVLTTEHLFTGTIDGCDVHPRVVAKRALELSAAAVILFHNHPSGNPEPSEADRKVTERLKQALGLLDIRLLDHLVIGGRQHTSLAARGWA</sequence>
<evidence type="ECO:0000256" key="5">
    <source>
        <dbReference type="ARBA" id="ARBA00023049"/>
    </source>
</evidence>
<dbReference type="Gene3D" id="3.40.140.10">
    <property type="entry name" value="Cytidine Deaminase, domain 2"/>
    <property type="match status" value="1"/>
</dbReference>
<evidence type="ECO:0000256" key="2">
    <source>
        <dbReference type="ARBA" id="ARBA00022723"/>
    </source>
</evidence>
<evidence type="ECO:0000259" key="6">
    <source>
        <dbReference type="PROSITE" id="PS50249"/>
    </source>
</evidence>
<name>A0AA47EUG9_9XANT</name>
<evidence type="ECO:0000256" key="4">
    <source>
        <dbReference type="ARBA" id="ARBA00022833"/>
    </source>
</evidence>
<keyword evidence="5" id="KW-0482">Metalloprotease</keyword>